<dbReference type="Proteomes" id="UP001519460">
    <property type="component" value="Unassembled WGS sequence"/>
</dbReference>
<feature type="non-terminal residue" evidence="2">
    <location>
        <position position="117"/>
    </location>
</feature>
<feature type="compositionally biased region" description="Basic and acidic residues" evidence="1">
    <location>
        <begin position="84"/>
        <end position="100"/>
    </location>
</feature>
<comment type="caution">
    <text evidence="2">The sequence shown here is derived from an EMBL/GenBank/DDBJ whole genome shotgun (WGS) entry which is preliminary data.</text>
</comment>
<organism evidence="2 3">
    <name type="scientific">Batillaria attramentaria</name>
    <dbReference type="NCBI Taxonomy" id="370345"/>
    <lineage>
        <taxon>Eukaryota</taxon>
        <taxon>Metazoa</taxon>
        <taxon>Spiralia</taxon>
        <taxon>Lophotrochozoa</taxon>
        <taxon>Mollusca</taxon>
        <taxon>Gastropoda</taxon>
        <taxon>Caenogastropoda</taxon>
        <taxon>Sorbeoconcha</taxon>
        <taxon>Cerithioidea</taxon>
        <taxon>Batillariidae</taxon>
        <taxon>Batillaria</taxon>
    </lineage>
</organism>
<sequence>TKATHVATVLMSMRTHAPWTAKVQQESMPGEDRPGAFLEHGAGDCRIWHETVTAVTRGTSSPERNYCQFLLEELFNFARRRVPQHGDDTSHIAESKDSRGTETVNETRCMDKAVKIA</sequence>
<evidence type="ECO:0000256" key="1">
    <source>
        <dbReference type="SAM" id="MobiDB-lite"/>
    </source>
</evidence>
<dbReference type="AlphaFoldDB" id="A0ABD0M4C7"/>
<accession>A0ABD0M4C7</accession>
<dbReference type="EMBL" id="JACVVK020000007">
    <property type="protein sequence ID" value="KAK7506191.1"/>
    <property type="molecule type" value="Genomic_DNA"/>
</dbReference>
<feature type="non-terminal residue" evidence="2">
    <location>
        <position position="1"/>
    </location>
</feature>
<reference evidence="2 3" key="1">
    <citation type="journal article" date="2023" name="Sci. Data">
        <title>Genome assembly of the Korean intertidal mud-creeper Batillaria attramentaria.</title>
        <authorList>
            <person name="Patra A.K."/>
            <person name="Ho P.T."/>
            <person name="Jun S."/>
            <person name="Lee S.J."/>
            <person name="Kim Y."/>
            <person name="Won Y.J."/>
        </authorList>
    </citation>
    <scope>NUCLEOTIDE SEQUENCE [LARGE SCALE GENOMIC DNA]</scope>
    <source>
        <strain evidence="2">Wonlab-2016</strain>
    </source>
</reference>
<gene>
    <name evidence="2" type="ORF">BaRGS_00002303</name>
</gene>
<keyword evidence="3" id="KW-1185">Reference proteome</keyword>
<evidence type="ECO:0000313" key="3">
    <source>
        <dbReference type="Proteomes" id="UP001519460"/>
    </source>
</evidence>
<feature type="region of interest" description="Disordered" evidence="1">
    <location>
        <begin position="84"/>
        <end position="106"/>
    </location>
</feature>
<evidence type="ECO:0000313" key="2">
    <source>
        <dbReference type="EMBL" id="KAK7506191.1"/>
    </source>
</evidence>
<protein>
    <submittedName>
        <fullName evidence="2">Uncharacterized protein</fullName>
    </submittedName>
</protein>
<proteinExistence type="predicted"/>
<name>A0ABD0M4C7_9CAEN</name>